<dbReference type="Proteomes" id="UP000005631">
    <property type="component" value="Chromosome"/>
</dbReference>
<evidence type="ECO:0000313" key="2">
    <source>
        <dbReference type="Proteomes" id="UP000005631"/>
    </source>
</evidence>
<dbReference type="EMBL" id="CP003156">
    <property type="protein sequence ID" value="AEV34370.1"/>
    <property type="molecule type" value="Genomic_DNA"/>
</dbReference>
<gene>
    <name evidence="1" type="ordered locus">Oweho_3421</name>
</gene>
<proteinExistence type="predicted"/>
<accession>G8R5Q4</accession>
<dbReference type="OrthoDB" id="1443922at2"/>
<name>G8R5Q4_OWEHD</name>
<organism evidence="1 2">
    <name type="scientific">Owenweeksia hongkongensis (strain DSM 17368 / CIP 108786 / JCM 12287 / NRRL B-23963 / UST20020801)</name>
    <dbReference type="NCBI Taxonomy" id="926562"/>
    <lineage>
        <taxon>Bacteria</taxon>
        <taxon>Pseudomonadati</taxon>
        <taxon>Bacteroidota</taxon>
        <taxon>Flavobacteriia</taxon>
        <taxon>Flavobacteriales</taxon>
        <taxon>Owenweeksiaceae</taxon>
        <taxon>Owenweeksia</taxon>
    </lineage>
</organism>
<dbReference type="RefSeq" id="WP_014203717.1">
    <property type="nucleotide sequence ID" value="NC_016599.1"/>
</dbReference>
<dbReference type="STRING" id="926562.Oweho_3421"/>
<dbReference type="eggNOG" id="ENOG5034A6G">
    <property type="taxonomic scope" value="Bacteria"/>
</dbReference>
<evidence type="ECO:0008006" key="3">
    <source>
        <dbReference type="Google" id="ProtNLM"/>
    </source>
</evidence>
<evidence type="ECO:0000313" key="1">
    <source>
        <dbReference type="EMBL" id="AEV34370.1"/>
    </source>
</evidence>
<dbReference type="HOGENOM" id="CLU_1486712_0_0_10"/>
<reference evidence="1 2" key="1">
    <citation type="journal article" date="2012" name="Stand. Genomic Sci.">
        <title>Genome sequence of the orange-pigmented seawater bacterium Owenweeksia hongkongensis type strain (UST20020801(T)).</title>
        <authorList>
            <person name="Riedel T."/>
            <person name="Held B."/>
            <person name="Nolan M."/>
            <person name="Lucas S."/>
            <person name="Lapidus A."/>
            <person name="Tice H."/>
            <person name="Del Rio T.G."/>
            <person name="Cheng J.F."/>
            <person name="Han C."/>
            <person name="Tapia R."/>
            <person name="Goodwin L.A."/>
            <person name="Pitluck S."/>
            <person name="Liolios K."/>
            <person name="Mavromatis K."/>
            <person name="Pagani I."/>
            <person name="Ivanova N."/>
            <person name="Mikhailova N."/>
            <person name="Pati A."/>
            <person name="Chen A."/>
            <person name="Palaniappan K."/>
            <person name="Rohde M."/>
            <person name="Tindall B.J."/>
            <person name="Detter J.C."/>
            <person name="Goker M."/>
            <person name="Woyke T."/>
            <person name="Bristow J."/>
            <person name="Eisen J.A."/>
            <person name="Markowitz V."/>
            <person name="Hugenholtz P."/>
            <person name="Klenk H.P."/>
            <person name="Kyrpides N.C."/>
        </authorList>
    </citation>
    <scope>NUCLEOTIDE SEQUENCE</scope>
    <source>
        <strain evidence="2">DSM 17368 / JCM 12287 / NRRL B-23963</strain>
    </source>
</reference>
<dbReference type="KEGG" id="oho:Oweho_3421"/>
<protein>
    <recommendedName>
        <fullName evidence="3">GIY-YIG domain-containing protein</fullName>
    </recommendedName>
</protein>
<keyword evidence="2" id="KW-1185">Reference proteome</keyword>
<dbReference type="AlphaFoldDB" id="G8R5Q4"/>
<sequence>MNNEIKSIDQVLQVQIKKLQDLAINLKWEPLGEFVLGDTSNDDSLSKLNHMGVYLFEVEKDIDQADFESWYEIFKEKWEDEEYPKKHTPKLIKKRKNASERKDSWIPLYIGKSQDIQARINEHLTVGFDQSTSALKLNARKNLVGYRFRLSFIRLIVDEYGAIMPVVESALRERDKPILGRQ</sequence>